<accession>A0A803QI18</accession>
<dbReference type="Gramene" id="evm.model.10.10">
    <property type="protein sequence ID" value="cds.evm.model.10.10"/>
    <property type="gene ID" value="evm.TU.10.10"/>
</dbReference>
<dbReference type="Gene3D" id="3.60.10.10">
    <property type="entry name" value="Endonuclease/exonuclease/phosphatase"/>
    <property type="match status" value="1"/>
</dbReference>
<dbReference type="InterPro" id="IPR025558">
    <property type="entry name" value="DUF4283"/>
</dbReference>
<dbReference type="AlphaFoldDB" id="A0A803QI18"/>
<proteinExistence type="predicted"/>
<feature type="region of interest" description="Disordered" evidence="1">
    <location>
        <begin position="1"/>
        <end position="27"/>
    </location>
</feature>
<dbReference type="Pfam" id="PF14111">
    <property type="entry name" value="DUF4283"/>
    <property type="match status" value="1"/>
</dbReference>
<sequence>MAKRAKMAGKGKSKGKRTGPSSSDRVIKTRSMDAVLGIQELAIEEDVDSMERCRDDELYAERCLSPADSESNIVRNLENSYELPDIEVVSTGLKKKIKIDFEDIAEEVNYWQPSLVCYVIGANPPISEGFVRRLWKEEVVKVGLLAKGIFIIRFQSMEQRDKVMQQGYVFFDRKPMVMKPWNPIDDFTKEEVTNVPTWIQLKGLDFKYWGESSLLKIRMKGQSRLTQEGREIPQPQMDRFLCWNVRGINGQQKHDEIKQLIFSKGAGFQQVGKFFVSLVYAFNDVKKREELWDELEEVAHKIDEPWLIMGDFNEILKANERIGKRAQSLPSQRFRDSMEKCKMADLKFSGSFFTWNNKQTPEERIFSKIDRAMVNTQWLNVFPCSEAVFLPEMNFDHSPILVTIYEDKSYGKKPFRYYNMWKMAPEYDKLVAKSCEEESRGSKMFRIVHKLRRFKTVLKQINRTDFSKIQKAETAARTQLAEIQGDLNQNPGNEDLMMQEQMVREKYAEISKAYASFMTQKAKINWAKFGDDNSHLFHASLKLRRIQNKIFSTKDEYGNWCDSPDKVQSAFLEYYQRLLGSKIPVRRKVFQSIVDLGPKINDCHREILLAEYTAKEVESAMFSIDKDKAPGPDGYRRMEYLSRIFTKVGTSTGFKFHDRCASIKLNHMCFADDLLVFYHGDYISVLLLLQGLKLFSASSGPQTNEQKTTIYCAGMQELEITRIIEASNFKRSTLPFTYLGPGLVAWDSVCRPKAAGGLGFRNVQHWNMAALGSWAWRKIVALKNKLQQQVSLTSFVMQKYKIQQGYHLLFAEYDKLPWSNLVWDRLVVPNHRFILCKEEETIVHLFFECD</sequence>
<feature type="compositionally biased region" description="Basic residues" evidence="1">
    <location>
        <begin position="1"/>
        <end position="17"/>
    </location>
</feature>
<evidence type="ECO:0000256" key="1">
    <source>
        <dbReference type="SAM" id="MobiDB-lite"/>
    </source>
</evidence>
<dbReference type="PANTHER" id="PTHR33710:SF81">
    <property type="entry name" value="ENDONUCLEASE_EXONUCLEASE_PHOSPHATASE DOMAIN-CONTAINING PROTEIN"/>
    <property type="match status" value="1"/>
</dbReference>
<organism evidence="3 4">
    <name type="scientific">Cannabis sativa</name>
    <name type="common">Hemp</name>
    <name type="synonym">Marijuana</name>
    <dbReference type="NCBI Taxonomy" id="3483"/>
    <lineage>
        <taxon>Eukaryota</taxon>
        <taxon>Viridiplantae</taxon>
        <taxon>Streptophyta</taxon>
        <taxon>Embryophyta</taxon>
        <taxon>Tracheophyta</taxon>
        <taxon>Spermatophyta</taxon>
        <taxon>Magnoliopsida</taxon>
        <taxon>eudicotyledons</taxon>
        <taxon>Gunneridae</taxon>
        <taxon>Pentapetalae</taxon>
        <taxon>rosids</taxon>
        <taxon>fabids</taxon>
        <taxon>Rosales</taxon>
        <taxon>Cannabaceae</taxon>
        <taxon>Cannabis</taxon>
    </lineage>
</organism>
<evidence type="ECO:0000259" key="2">
    <source>
        <dbReference type="Pfam" id="PF14111"/>
    </source>
</evidence>
<feature type="domain" description="DUF4283" evidence="2">
    <location>
        <begin position="110"/>
        <end position="183"/>
    </location>
</feature>
<name>A0A803QI18_CANSA</name>
<protein>
    <recommendedName>
        <fullName evidence="2">DUF4283 domain-containing protein</fullName>
    </recommendedName>
</protein>
<evidence type="ECO:0000313" key="3">
    <source>
        <dbReference type="EnsemblPlants" id="cds.evm.model.10.10"/>
    </source>
</evidence>
<evidence type="ECO:0000313" key="4">
    <source>
        <dbReference type="Proteomes" id="UP000596661"/>
    </source>
</evidence>
<keyword evidence="4" id="KW-1185">Reference proteome</keyword>
<dbReference type="PANTHER" id="PTHR33710">
    <property type="entry name" value="BNAC02G09200D PROTEIN"/>
    <property type="match status" value="1"/>
</dbReference>
<reference evidence="3" key="1">
    <citation type="submission" date="2021-03" db="UniProtKB">
        <authorList>
            <consortium name="EnsemblPlants"/>
        </authorList>
    </citation>
    <scope>IDENTIFICATION</scope>
</reference>
<dbReference type="SUPFAM" id="SSF56219">
    <property type="entry name" value="DNase I-like"/>
    <property type="match status" value="1"/>
</dbReference>
<dbReference type="InterPro" id="IPR036691">
    <property type="entry name" value="Endo/exonu/phosph_ase_sf"/>
</dbReference>
<dbReference type="EMBL" id="UZAU01000782">
    <property type="status" value="NOT_ANNOTATED_CDS"/>
    <property type="molecule type" value="Genomic_DNA"/>
</dbReference>
<dbReference type="Proteomes" id="UP000596661">
    <property type="component" value="Unassembled WGS sequence"/>
</dbReference>
<dbReference type="EnsemblPlants" id="evm.model.10.10">
    <property type="protein sequence ID" value="cds.evm.model.10.10"/>
    <property type="gene ID" value="evm.TU.10.10"/>
</dbReference>